<evidence type="ECO:0000313" key="2">
    <source>
        <dbReference type="Proteomes" id="UP000814128"/>
    </source>
</evidence>
<comment type="caution">
    <text evidence="1">The sequence shown here is derived from an EMBL/GenBank/DDBJ whole genome shotgun (WGS) entry which is preliminary data.</text>
</comment>
<name>A0ACB8Q9A6_9AGAM</name>
<protein>
    <submittedName>
        <fullName evidence="1">Uncharacterized protein</fullName>
    </submittedName>
</protein>
<dbReference type="EMBL" id="MU273759">
    <property type="protein sequence ID" value="KAI0028374.1"/>
    <property type="molecule type" value="Genomic_DNA"/>
</dbReference>
<organism evidence="1 2">
    <name type="scientific">Vararia minispora EC-137</name>
    <dbReference type="NCBI Taxonomy" id="1314806"/>
    <lineage>
        <taxon>Eukaryota</taxon>
        <taxon>Fungi</taxon>
        <taxon>Dikarya</taxon>
        <taxon>Basidiomycota</taxon>
        <taxon>Agaricomycotina</taxon>
        <taxon>Agaricomycetes</taxon>
        <taxon>Russulales</taxon>
        <taxon>Lachnocladiaceae</taxon>
        <taxon>Vararia</taxon>
    </lineage>
</organism>
<dbReference type="Proteomes" id="UP000814128">
    <property type="component" value="Unassembled WGS sequence"/>
</dbReference>
<reference evidence="1" key="2">
    <citation type="journal article" date="2022" name="New Phytol.">
        <title>Evolutionary transition to the ectomycorrhizal habit in the genomes of a hyperdiverse lineage of mushroom-forming fungi.</title>
        <authorList>
            <person name="Looney B."/>
            <person name="Miyauchi S."/>
            <person name="Morin E."/>
            <person name="Drula E."/>
            <person name="Courty P.E."/>
            <person name="Kohler A."/>
            <person name="Kuo A."/>
            <person name="LaButti K."/>
            <person name="Pangilinan J."/>
            <person name="Lipzen A."/>
            <person name="Riley R."/>
            <person name="Andreopoulos W."/>
            <person name="He G."/>
            <person name="Johnson J."/>
            <person name="Nolan M."/>
            <person name="Tritt A."/>
            <person name="Barry K.W."/>
            <person name="Grigoriev I.V."/>
            <person name="Nagy L.G."/>
            <person name="Hibbett D."/>
            <person name="Henrissat B."/>
            <person name="Matheny P.B."/>
            <person name="Labbe J."/>
            <person name="Martin F.M."/>
        </authorList>
    </citation>
    <scope>NUCLEOTIDE SEQUENCE</scope>
    <source>
        <strain evidence="1">EC-137</strain>
    </source>
</reference>
<reference evidence="1" key="1">
    <citation type="submission" date="2021-02" db="EMBL/GenBank/DDBJ databases">
        <authorList>
            <consortium name="DOE Joint Genome Institute"/>
            <person name="Ahrendt S."/>
            <person name="Looney B.P."/>
            <person name="Miyauchi S."/>
            <person name="Morin E."/>
            <person name="Drula E."/>
            <person name="Courty P.E."/>
            <person name="Chicoki N."/>
            <person name="Fauchery L."/>
            <person name="Kohler A."/>
            <person name="Kuo A."/>
            <person name="Labutti K."/>
            <person name="Pangilinan J."/>
            <person name="Lipzen A."/>
            <person name="Riley R."/>
            <person name="Andreopoulos W."/>
            <person name="He G."/>
            <person name="Johnson J."/>
            <person name="Barry K.W."/>
            <person name="Grigoriev I.V."/>
            <person name="Nagy L."/>
            <person name="Hibbett D."/>
            <person name="Henrissat B."/>
            <person name="Matheny P.B."/>
            <person name="Labbe J."/>
            <person name="Martin F."/>
        </authorList>
    </citation>
    <scope>NUCLEOTIDE SEQUENCE</scope>
    <source>
        <strain evidence="1">EC-137</strain>
    </source>
</reference>
<keyword evidence="2" id="KW-1185">Reference proteome</keyword>
<accession>A0ACB8Q9A6</accession>
<gene>
    <name evidence="1" type="ORF">K488DRAFT_80712</name>
</gene>
<sequence>MKSLNPTKEGLIAVKYDEETFQTSYKVLRDLESTRRPPHFLGNERSTHLKEKPPTFWTIDLSVCELLNVISYLDVEDSFDSLGHSWGGCLASEFEVRTGKKPACLHHLSKATGELLQGFPGEIGEGMAAGTKEPPKFIALRTFHAAHVCGLKPISEGITYSIRSSVQTAIGWSIIDRLYEIRVPSLVLNGANERAKDYVVAPFGPFFESIPKAK</sequence>
<evidence type="ECO:0000313" key="1">
    <source>
        <dbReference type="EMBL" id="KAI0028374.1"/>
    </source>
</evidence>
<proteinExistence type="predicted"/>